<sequence length="204" mass="23348">MLIILGLLTLILVRSVSPFDVRALCPEVCPSRLYPSTAQGTWWTILATNTSNVECGITNTHCPWKCLGFQFYSNVYPRLYIHEYNMTAFGYNTTKGCYDHQYAIIRLVDMNQPWAVFKIVDKWTGVYTIVAILDTDDHESFIILSVCGVKTAEGEPIVFIISRDKRGICRRNERRVDAVLKANNIRRCNLNVIDRNKCPVKFST</sequence>
<keyword evidence="1" id="KW-0732">Signal</keyword>
<dbReference type="InterPro" id="IPR012674">
    <property type="entry name" value="Calycin"/>
</dbReference>
<reference evidence="2" key="1">
    <citation type="submission" date="2015-11" db="EMBL/GenBank/DDBJ databases">
        <title>De novo transcriptome assembly of four potential Pierce s Disease insect vectors from Arizona vineyards.</title>
        <authorList>
            <person name="Tassone E.E."/>
        </authorList>
    </citation>
    <scope>NUCLEOTIDE SEQUENCE</scope>
</reference>
<evidence type="ECO:0000313" key="2">
    <source>
        <dbReference type="EMBL" id="JAS88687.1"/>
    </source>
</evidence>
<accession>A0A1B6IP64</accession>
<dbReference type="Gene3D" id="2.40.128.20">
    <property type="match status" value="1"/>
</dbReference>
<gene>
    <name evidence="2" type="ORF">g.6598</name>
</gene>
<proteinExistence type="predicted"/>
<dbReference type="EMBL" id="GECU01019019">
    <property type="protein sequence ID" value="JAS88687.1"/>
    <property type="molecule type" value="Transcribed_RNA"/>
</dbReference>
<feature type="non-terminal residue" evidence="2">
    <location>
        <position position="204"/>
    </location>
</feature>
<feature type="signal peptide" evidence="1">
    <location>
        <begin position="1"/>
        <end position="18"/>
    </location>
</feature>
<dbReference type="AlphaFoldDB" id="A0A1B6IP64"/>
<protein>
    <recommendedName>
        <fullName evidence="3">Lipocalin/cytosolic fatty-acid binding domain-containing protein</fullName>
    </recommendedName>
</protein>
<feature type="chain" id="PRO_5008585356" description="Lipocalin/cytosolic fatty-acid binding domain-containing protein" evidence="1">
    <location>
        <begin position="19"/>
        <end position="204"/>
    </location>
</feature>
<organism evidence="2">
    <name type="scientific">Homalodisca liturata</name>
    <dbReference type="NCBI Taxonomy" id="320908"/>
    <lineage>
        <taxon>Eukaryota</taxon>
        <taxon>Metazoa</taxon>
        <taxon>Ecdysozoa</taxon>
        <taxon>Arthropoda</taxon>
        <taxon>Hexapoda</taxon>
        <taxon>Insecta</taxon>
        <taxon>Pterygota</taxon>
        <taxon>Neoptera</taxon>
        <taxon>Paraneoptera</taxon>
        <taxon>Hemiptera</taxon>
        <taxon>Auchenorrhyncha</taxon>
        <taxon>Membracoidea</taxon>
        <taxon>Cicadellidae</taxon>
        <taxon>Cicadellinae</taxon>
        <taxon>Proconiini</taxon>
        <taxon>Homalodisca</taxon>
    </lineage>
</organism>
<name>A0A1B6IP64_9HEMI</name>
<evidence type="ECO:0000256" key="1">
    <source>
        <dbReference type="SAM" id="SignalP"/>
    </source>
</evidence>
<evidence type="ECO:0008006" key="3">
    <source>
        <dbReference type="Google" id="ProtNLM"/>
    </source>
</evidence>